<dbReference type="SUPFAM" id="SSF53850">
    <property type="entry name" value="Periplasmic binding protein-like II"/>
    <property type="match status" value="1"/>
</dbReference>
<dbReference type="InterPro" id="IPR005948">
    <property type="entry name" value="ThiB-like"/>
</dbReference>
<evidence type="ECO:0000256" key="5">
    <source>
        <dbReference type="ARBA" id="ARBA00022729"/>
    </source>
</evidence>
<proteinExistence type="inferred from homology"/>
<dbReference type="OrthoDB" id="8013425at2"/>
<dbReference type="InterPro" id="IPR005967">
    <property type="entry name" value="ThiB"/>
</dbReference>
<keyword evidence="4" id="KW-0813">Transport</keyword>
<evidence type="ECO:0000313" key="8">
    <source>
        <dbReference type="Proteomes" id="UP000030901"/>
    </source>
</evidence>
<evidence type="ECO:0000256" key="2">
    <source>
        <dbReference type="ARBA" id="ARBA00008520"/>
    </source>
</evidence>
<protein>
    <recommendedName>
        <fullName evidence="3">Thiamine-binding periplasmic protein</fullName>
    </recommendedName>
</protein>
<dbReference type="EMBL" id="CP009056">
    <property type="protein sequence ID" value="AJA45056.1"/>
    <property type="molecule type" value="Genomic_DNA"/>
</dbReference>
<sequence>MFRNLTILFISLLFIPLVMATEEKKPILTVYSYSSFQSKWGPGDKIKHDFEQQCDCIVNIVGVGDAVTLVNRLRLEGAKTKADVILGLDTNLISTAKKAQLVQPHQIAKPANLTIDWWDNDFIVYDYGYFAFIYNQNKIKNPPTSLDQLIHNQHNWKIVYQDPRTSTPGLGFLLWMNNVYGDKVNQAWRDLSKHTLTVTKGWSEAYGLFLKGEADFVLSYSTSPTVHIINDHDYQYKAAIFDEGHYRQIEVAALSRYTKQTTLARKFLAFLLTPEVQNQFVEKNYMYPSIKIELPNAYNEIETVKKSLSFTEDEVSNNQKAWITQWQNSVSQ</sequence>
<dbReference type="CDD" id="cd13545">
    <property type="entry name" value="PBP2_TbpA"/>
    <property type="match status" value="1"/>
</dbReference>
<reference evidence="7 8" key="1">
    <citation type="journal article" date="2014" name="Appl. Environ. Microbiol.">
        <title>Gut symbionts from distinct hosts exhibit genotoxic activity via divergent colibactin biosynthetic pathways.</title>
        <authorList>
            <person name="Engel P."/>
            <person name="Vizcaino M.I."/>
            <person name="Crawford J.M."/>
        </authorList>
    </citation>
    <scope>NUCLEOTIDE SEQUENCE [LARGE SCALE GENOMIC DNA]</scope>
    <source>
        <strain evidence="7 8">PEB0191</strain>
    </source>
</reference>
<name>A0A0A7S729_FRIPE</name>
<dbReference type="AlphaFoldDB" id="A0A0A7S729"/>
<dbReference type="NCBIfam" id="TIGR01276">
    <property type="entry name" value="thiB"/>
    <property type="match status" value="1"/>
</dbReference>
<dbReference type="InterPro" id="IPR006059">
    <property type="entry name" value="SBP"/>
</dbReference>
<keyword evidence="6" id="KW-0574">Periplasm</keyword>
<dbReference type="GO" id="GO:0030288">
    <property type="term" value="C:outer membrane-bounded periplasmic space"/>
    <property type="evidence" value="ECO:0007669"/>
    <property type="project" value="InterPro"/>
</dbReference>
<evidence type="ECO:0000256" key="3">
    <source>
        <dbReference type="ARBA" id="ARBA00019815"/>
    </source>
</evidence>
<organism evidence="7 8">
    <name type="scientific">Frischella perrara</name>
    <dbReference type="NCBI Taxonomy" id="1267021"/>
    <lineage>
        <taxon>Bacteria</taxon>
        <taxon>Pseudomonadati</taxon>
        <taxon>Pseudomonadota</taxon>
        <taxon>Gammaproteobacteria</taxon>
        <taxon>Orbales</taxon>
        <taxon>Orbaceae</taxon>
        <taxon>Frischella</taxon>
    </lineage>
</organism>
<dbReference type="RefSeq" id="WP_039104719.1">
    <property type="nucleotide sequence ID" value="NZ_CAMKYU010000009.1"/>
</dbReference>
<dbReference type="NCBIfam" id="TIGR01254">
    <property type="entry name" value="sfuA"/>
    <property type="match status" value="1"/>
</dbReference>
<dbReference type="PANTHER" id="PTHR30006">
    <property type="entry name" value="THIAMINE-BINDING PERIPLASMIC PROTEIN-RELATED"/>
    <property type="match status" value="1"/>
</dbReference>
<dbReference type="STRING" id="1267021.FPB0191_01232"/>
<comment type="similarity">
    <text evidence="2">Belongs to the bacterial solute-binding protein 1 family.</text>
</comment>
<gene>
    <name evidence="7" type="ORF">FPB0191_01232</name>
</gene>
<evidence type="ECO:0000256" key="1">
    <source>
        <dbReference type="ARBA" id="ARBA00004418"/>
    </source>
</evidence>
<dbReference type="Gene3D" id="3.40.190.10">
    <property type="entry name" value="Periplasmic binding protein-like II"/>
    <property type="match status" value="2"/>
</dbReference>
<keyword evidence="8" id="KW-1185">Reference proteome</keyword>
<accession>A0A0A7S729</accession>
<dbReference type="GO" id="GO:0015888">
    <property type="term" value="P:thiamine transport"/>
    <property type="evidence" value="ECO:0007669"/>
    <property type="project" value="InterPro"/>
</dbReference>
<dbReference type="PANTHER" id="PTHR30006:SF3">
    <property type="entry name" value="THIAMINE-BINDING PERIPLASMIC PROTEIN"/>
    <property type="match status" value="1"/>
</dbReference>
<dbReference type="GO" id="GO:0030975">
    <property type="term" value="F:thiamine binding"/>
    <property type="evidence" value="ECO:0007669"/>
    <property type="project" value="InterPro"/>
</dbReference>
<dbReference type="Pfam" id="PF01547">
    <property type="entry name" value="SBP_bac_1"/>
    <property type="match status" value="1"/>
</dbReference>
<keyword evidence="5" id="KW-0732">Signal</keyword>
<dbReference type="Proteomes" id="UP000030901">
    <property type="component" value="Chromosome"/>
</dbReference>
<evidence type="ECO:0000256" key="6">
    <source>
        <dbReference type="ARBA" id="ARBA00022764"/>
    </source>
</evidence>
<comment type="subcellular location">
    <subcellularLocation>
        <location evidence="1">Periplasm</location>
    </subcellularLocation>
</comment>
<evidence type="ECO:0000313" key="7">
    <source>
        <dbReference type="EMBL" id="AJA45056.1"/>
    </source>
</evidence>
<dbReference type="KEGG" id="fpp:FPB0191_01232"/>
<evidence type="ECO:0000256" key="4">
    <source>
        <dbReference type="ARBA" id="ARBA00022448"/>
    </source>
</evidence>
<dbReference type="GO" id="GO:0030976">
    <property type="term" value="F:thiamine pyrophosphate binding"/>
    <property type="evidence" value="ECO:0007669"/>
    <property type="project" value="TreeGrafter"/>
</dbReference>
<dbReference type="HOGENOM" id="CLU_026974_6_0_6"/>